<keyword evidence="3" id="KW-0472">Membrane</keyword>
<sequence length="578" mass="64110">MTSSQLEPNLPEVWKTNPFYTDAPNNTSRPLWTSGHKSLLNGRSHSSDRKIESESFLTDIPFFNHTSLNLRSIQERRSRNTCNLKEQISTATDHSKISKGDMTIRRELTLTESAISTNSGLIGQRKENGCLGESTNTEVEAEDISSILKAARSAASRALQEAVEAREHTLQARKETLAARKDAIEAQTEAMKARNEALKSKREMKETKKALSEVKKAINEMMTEIQRICADTFRKSEYQNDDFMMNYCKAQNGKAGAADTKDEGNNELNSVRLKVRDEHFFAVSGSGNSLPVSFEPKVIITNGTEMGTENFGPSTTQASKHFNTIQNNTIETKAERSLGTATCDFVRPHSSWATMTRRPEIDIEESTRSTTLKKNLQAPSASEVSELDIISLVKRGPDDQEEKESPTNDKVATPPGTGSFAQKWGDFIGRISTLMITIVTAVNTGEAMFESLLSGSYVKAGTFAFLLLFIHIPVATVMVWLLLKEKVQQIKDTIRKARSISMFLSTCKFLKNVQAKGDAECDHIEENDTQDVDEDHEKTATCSASASKDCIFFVRPKKARGIVNEGFIEENGCNPGTT</sequence>
<evidence type="ECO:0000313" key="5">
    <source>
        <dbReference type="Proteomes" id="UP000735302"/>
    </source>
</evidence>
<evidence type="ECO:0000256" key="2">
    <source>
        <dbReference type="SAM" id="MobiDB-lite"/>
    </source>
</evidence>
<keyword evidence="5" id="KW-1185">Reference proteome</keyword>
<accession>A0AAV4DH70</accession>
<dbReference type="EMBL" id="BLXT01007882">
    <property type="protein sequence ID" value="GFO43480.1"/>
    <property type="molecule type" value="Genomic_DNA"/>
</dbReference>
<gene>
    <name evidence="4" type="ORF">PoB_006998500</name>
</gene>
<dbReference type="Proteomes" id="UP000735302">
    <property type="component" value="Unassembled WGS sequence"/>
</dbReference>
<dbReference type="AlphaFoldDB" id="A0AAV4DH70"/>
<evidence type="ECO:0000256" key="3">
    <source>
        <dbReference type="SAM" id="Phobius"/>
    </source>
</evidence>
<feature type="coiled-coil region" evidence="1">
    <location>
        <begin position="181"/>
        <end position="224"/>
    </location>
</feature>
<keyword evidence="3" id="KW-1133">Transmembrane helix</keyword>
<feature type="compositionally biased region" description="Basic and acidic residues" evidence="2">
    <location>
        <begin position="396"/>
        <end position="407"/>
    </location>
</feature>
<feature type="transmembrane region" description="Helical" evidence="3">
    <location>
        <begin position="463"/>
        <end position="483"/>
    </location>
</feature>
<feature type="region of interest" description="Disordered" evidence="2">
    <location>
        <begin position="396"/>
        <end position="418"/>
    </location>
</feature>
<proteinExistence type="predicted"/>
<organism evidence="4 5">
    <name type="scientific">Plakobranchus ocellatus</name>
    <dbReference type="NCBI Taxonomy" id="259542"/>
    <lineage>
        <taxon>Eukaryota</taxon>
        <taxon>Metazoa</taxon>
        <taxon>Spiralia</taxon>
        <taxon>Lophotrochozoa</taxon>
        <taxon>Mollusca</taxon>
        <taxon>Gastropoda</taxon>
        <taxon>Heterobranchia</taxon>
        <taxon>Euthyneura</taxon>
        <taxon>Panpulmonata</taxon>
        <taxon>Sacoglossa</taxon>
        <taxon>Placobranchoidea</taxon>
        <taxon>Plakobranchidae</taxon>
        <taxon>Plakobranchus</taxon>
    </lineage>
</organism>
<evidence type="ECO:0008006" key="6">
    <source>
        <dbReference type="Google" id="ProtNLM"/>
    </source>
</evidence>
<keyword evidence="3" id="KW-0812">Transmembrane</keyword>
<name>A0AAV4DH70_9GAST</name>
<protein>
    <recommendedName>
        <fullName evidence="6">Transmembrane protein</fullName>
    </recommendedName>
</protein>
<evidence type="ECO:0000256" key="1">
    <source>
        <dbReference type="SAM" id="Coils"/>
    </source>
</evidence>
<evidence type="ECO:0000313" key="4">
    <source>
        <dbReference type="EMBL" id="GFO43480.1"/>
    </source>
</evidence>
<comment type="caution">
    <text evidence="4">The sequence shown here is derived from an EMBL/GenBank/DDBJ whole genome shotgun (WGS) entry which is preliminary data.</text>
</comment>
<reference evidence="4 5" key="1">
    <citation type="journal article" date="2021" name="Elife">
        <title>Chloroplast acquisition without the gene transfer in kleptoplastic sea slugs, Plakobranchus ocellatus.</title>
        <authorList>
            <person name="Maeda T."/>
            <person name="Takahashi S."/>
            <person name="Yoshida T."/>
            <person name="Shimamura S."/>
            <person name="Takaki Y."/>
            <person name="Nagai Y."/>
            <person name="Toyoda A."/>
            <person name="Suzuki Y."/>
            <person name="Arimoto A."/>
            <person name="Ishii H."/>
            <person name="Satoh N."/>
            <person name="Nishiyama T."/>
            <person name="Hasebe M."/>
            <person name="Maruyama T."/>
            <person name="Minagawa J."/>
            <person name="Obokata J."/>
            <person name="Shigenobu S."/>
        </authorList>
    </citation>
    <scope>NUCLEOTIDE SEQUENCE [LARGE SCALE GENOMIC DNA]</scope>
</reference>
<keyword evidence="1" id="KW-0175">Coiled coil</keyword>